<dbReference type="EMBL" id="BAAAZW010000009">
    <property type="protein sequence ID" value="GAA3967010.1"/>
    <property type="molecule type" value="Genomic_DNA"/>
</dbReference>
<sequence>MTVLAIVLALIASALFAVAAVLQQKGTEGIGDDGAIGLGFFAKLMRRKVWVAGITADIAGFAFQAGALAIGSLLLVQPLLVTSLLFALPLAAWAQRRRLKGKEWFWAAVLVVSLIIFLVLGEPSAGITNPSLKSWIIPLIFLVVVVAICVVGGSRLPHGTTRSLVLAVAAGMLLGYAAPFTKTGMDAFGHSFLNGLTSWEFWAMAVTATLGTLWQQSSYQAGDVQTSLPTVTVLKPVIAMALGLTIYHEHLRVDKAGDVAVIVALGVMWVATFALGRLGAPDDTDDDQKTPAGQPEDPQTAGGRLPTDGAAVYRRPVSDDTSPAS</sequence>
<organism evidence="4 5">
    <name type="scientific">Gordonia caeni</name>
    <dbReference type="NCBI Taxonomy" id="1007097"/>
    <lineage>
        <taxon>Bacteria</taxon>
        <taxon>Bacillati</taxon>
        <taxon>Actinomycetota</taxon>
        <taxon>Actinomycetes</taxon>
        <taxon>Mycobacteriales</taxon>
        <taxon>Gordoniaceae</taxon>
        <taxon>Gordonia</taxon>
    </lineage>
</organism>
<feature type="transmembrane region" description="Helical" evidence="2">
    <location>
        <begin position="104"/>
        <end position="120"/>
    </location>
</feature>
<evidence type="ECO:0000313" key="5">
    <source>
        <dbReference type="Proteomes" id="UP001418444"/>
    </source>
</evidence>
<feature type="transmembrane region" description="Helical" evidence="2">
    <location>
        <begin position="132"/>
        <end position="151"/>
    </location>
</feature>
<dbReference type="PANTHER" id="PTHR40761:SF1">
    <property type="entry name" value="CONSERVED INTEGRAL MEMBRANE ALANINE VALINE AND LEUCINE RICH PROTEIN-RELATED"/>
    <property type="match status" value="1"/>
</dbReference>
<accession>A0ABP7PL02</accession>
<dbReference type="PANTHER" id="PTHR40761">
    <property type="entry name" value="CONSERVED INTEGRAL MEMBRANE ALANINE VALINE AND LEUCINE RICH PROTEIN-RELATED"/>
    <property type="match status" value="1"/>
</dbReference>
<evidence type="ECO:0000256" key="2">
    <source>
        <dbReference type="SAM" id="Phobius"/>
    </source>
</evidence>
<feature type="signal peptide" evidence="3">
    <location>
        <begin position="1"/>
        <end position="19"/>
    </location>
</feature>
<feature type="transmembrane region" description="Helical" evidence="2">
    <location>
        <begin position="226"/>
        <end position="247"/>
    </location>
</feature>
<keyword evidence="5" id="KW-1185">Reference proteome</keyword>
<dbReference type="Proteomes" id="UP001418444">
    <property type="component" value="Unassembled WGS sequence"/>
</dbReference>
<protein>
    <submittedName>
        <fullName evidence="4">DMT family transporter</fullName>
    </submittedName>
</protein>
<dbReference type="NCBIfam" id="NF038012">
    <property type="entry name" value="DMT_1"/>
    <property type="match status" value="1"/>
</dbReference>
<keyword evidence="2" id="KW-0812">Transmembrane</keyword>
<evidence type="ECO:0000313" key="4">
    <source>
        <dbReference type="EMBL" id="GAA3967010.1"/>
    </source>
</evidence>
<proteinExistence type="predicted"/>
<gene>
    <name evidence="4" type="ORF">GCM10022231_30090</name>
</gene>
<keyword evidence="3" id="KW-0732">Signal</keyword>
<name>A0ABP7PL02_9ACTN</name>
<feature type="chain" id="PRO_5046178586" evidence="3">
    <location>
        <begin position="20"/>
        <end position="325"/>
    </location>
</feature>
<comment type="caution">
    <text evidence="4">The sequence shown here is derived from an EMBL/GenBank/DDBJ whole genome shotgun (WGS) entry which is preliminary data.</text>
</comment>
<feature type="transmembrane region" description="Helical" evidence="2">
    <location>
        <begin position="192"/>
        <end position="214"/>
    </location>
</feature>
<keyword evidence="2" id="KW-0472">Membrane</keyword>
<feature type="transmembrane region" description="Helical" evidence="2">
    <location>
        <begin position="259"/>
        <end position="280"/>
    </location>
</feature>
<evidence type="ECO:0000256" key="3">
    <source>
        <dbReference type="SAM" id="SignalP"/>
    </source>
</evidence>
<evidence type="ECO:0000256" key="1">
    <source>
        <dbReference type="SAM" id="MobiDB-lite"/>
    </source>
</evidence>
<keyword evidence="2" id="KW-1133">Transmembrane helix</keyword>
<feature type="region of interest" description="Disordered" evidence="1">
    <location>
        <begin position="281"/>
        <end position="325"/>
    </location>
</feature>
<reference evidence="5" key="1">
    <citation type="journal article" date="2019" name="Int. J. Syst. Evol. Microbiol.">
        <title>The Global Catalogue of Microorganisms (GCM) 10K type strain sequencing project: providing services to taxonomists for standard genome sequencing and annotation.</title>
        <authorList>
            <consortium name="The Broad Institute Genomics Platform"/>
            <consortium name="The Broad Institute Genome Sequencing Center for Infectious Disease"/>
            <person name="Wu L."/>
            <person name="Ma J."/>
        </authorList>
    </citation>
    <scope>NUCLEOTIDE SEQUENCE [LARGE SCALE GENOMIC DNA]</scope>
    <source>
        <strain evidence="5">JCM 16923</strain>
    </source>
</reference>
<feature type="transmembrane region" description="Helical" evidence="2">
    <location>
        <begin position="163"/>
        <end position="180"/>
    </location>
</feature>
<dbReference type="RefSeq" id="WP_344785220.1">
    <property type="nucleotide sequence ID" value="NZ_BAAAZW010000009.1"/>
</dbReference>
<feature type="transmembrane region" description="Helical" evidence="2">
    <location>
        <begin position="67"/>
        <end position="92"/>
    </location>
</feature>